<dbReference type="PANTHER" id="PTHR48079">
    <property type="entry name" value="PROTEIN YEEZ"/>
    <property type="match status" value="1"/>
</dbReference>
<protein>
    <submittedName>
        <fullName evidence="4">Epimerase</fullName>
    </submittedName>
</protein>
<evidence type="ECO:0000256" key="1">
    <source>
        <dbReference type="SAM" id="MobiDB-lite"/>
    </source>
</evidence>
<dbReference type="SUPFAM" id="SSF51735">
    <property type="entry name" value="NAD(P)-binding Rossmann-fold domains"/>
    <property type="match status" value="1"/>
</dbReference>
<evidence type="ECO:0000259" key="3">
    <source>
        <dbReference type="Pfam" id="PF13460"/>
    </source>
</evidence>
<dbReference type="InterPro" id="IPR051783">
    <property type="entry name" value="NAD(P)-dependent_oxidoreduct"/>
</dbReference>
<feature type="domain" description="NAD-dependent epimerase/dehydratase" evidence="2">
    <location>
        <begin position="134"/>
        <end position="233"/>
    </location>
</feature>
<dbReference type="InterPro" id="IPR036291">
    <property type="entry name" value="NAD(P)-bd_dom_sf"/>
</dbReference>
<dbReference type="AlphaFoldDB" id="A0A2G3PGQ1"/>
<feature type="region of interest" description="Disordered" evidence="1">
    <location>
        <begin position="353"/>
        <end position="374"/>
    </location>
</feature>
<dbReference type="Pfam" id="PF13460">
    <property type="entry name" value="NAD_binding_10"/>
    <property type="match status" value="1"/>
</dbReference>
<dbReference type="EMBL" id="PEBD01000011">
    <property type="protein sequence ID" value="PHV64913.1"/>
    <property type="molecule type" value="Genomic_DNA"/>
</dbReference>
<evidence type="ECO:0000313" key="5">
    <source>
        <dbReference type="Proteomes" id="UP000225108"/>
    </source>
</evidence>
<dbReference type="GO" id="GO:0005737">
    <property type="term" value="C:cytoplasm"/>
    <property type="evidence" value="ECO:0007669"/>
    <property type="project" value="TreeGrafter"/>
</dbReference>
<dbReference type="Pfam" id="PF01370">
    <property type="entry name" value="Epimerase"/>
    <property type="match status" value="1"/>
</dbReference>
<dbReference type="GO" id="GO:0004029">
    <property type="term" value="F:aldehyde dehydrogenase (NAD+) activity"/>
    <property type="evidence" value="ECO:0007669"/>
    <property type="project" value="TreeGrafter"/>
</dbReference>
<dbReference type="PANTHER" id="PTHR48079:SF6">
    <property type="entry name" value="NAD(P)-BINDING DOMAIN-CONTAINING PROTEIN-RELATED"/>
    <property type="match status" value="1"/>
</dbReference>
<gene>
    <name evidence="4" type="ORF">CSW57_21860</name>
</gene>
<dbReference type="RefSeq" id="WP_099384755.1">
    <property type="nucleotide sequence ID" value="NZ_PEBD01000011.1"/>
</dbReference>
<feature type="domain" description="NAD(P)-binding" evidence="3">
    <location>
        <begin position="10"/>
        <end position="102"/>
    </location>
</feature>
<proteinExistence type="predicted"/>
<dbReference type="Gene3D" id="3.40.50.720">
    <property type="entry name" value="NAD(P)-binding Rossmann-like Domain"/>
    <property type="match status" value="1"/>
</dbReference>
<evidence type="ECO:0000259" key="2">
    <source>
        <dbReference type="Pfam" id="PF01370"/>
    </source>
</evidence>
<evidence type="ECO:0000313" key="4">
    <source>
        <dbReference type="EMBL" id="PHV64913.1"/>
    </source>
</evidence>
<sequence>MSTGRALLVGGTGPTGPHIVEGLQQRGFEVTLLHRGTHELPEQAALEHIHADPHFAESVSEAVGDRHFDLVVATYGRLRHVAAAFAGRCEQFVAVSGAPVYQGYHVPESRNPIGIPVSATESDVGWTDGPEPTDDASRFSQRILAAERSVFDLHDSGAFRASIFRYPSIYGPRQLYPREWSIVKRIRDGRNTILMPDNGLTISSRCAAVNAAGFLLAAVDRPDAAAGEVFNVGDVQQFSLRQWCQLISGFAGGSLEVVSLPFDLAGPGRGLFPVPHDEHGLLSIHKARTVLGYVEMVSAGDALRDTTRWYLDNPPDERTTSRMTDKFDYAAEDALLAAYRHAAATMAEFQQVPETAPHPYAHPKTVGAVDHRGR</sequence>
<organism evidence="4 5">
    <name type="scientific">Williamsia marianensis</name>
    <dbReference type="NCBI Taxonomy" id="85044"/>
    <lineage>
        <taxon>Bacteria</taxon>
        <taxon>Bacillati</taxon>
        <taxon>Actinomycetota</taxon>
        <taxon>Actinomycetes</taxon>
        <taxon>Mycobacteriales</taxon>
        <taxon>Nocardiaceae</taxon>
        <taxon>Williamsia</taxon>
    </lineage>
</organism>
<dbReference type="Proteomes" id="UP000225108">
    <property type="component" value="Unassembled WGS sequence"/>
</dbReference>
<comment type="caution">
    <text evidence="4">The sequence shown here is derived from an EMBL/GenBank/DDBJ whole genome shotgun (WGS) entry which is preliminary data.</text>
</comment>
<dbReference type="InterPro" id="IPR001509">
    <property type="entry name" value="Epimerase_deHydtase"/>
</dbReference>
<name>A0A2G3PGQ1_WILMA</name>
<reference evidence="4 5" key="1">
    <citation type="submission" date="2017-10" db="EMBL/GenBank/DDBJ databases">
        <title>The draft genome sequence of Williamsia sp. BULT 1.1 isolated from the semi-arid grassland soils from South Africa.</title>
        <authorList>
            <person name="Kabwe M.H."/>
            <person name="Govender N."/>
            <person name="Mutseka Lunga P."/>
            <person name="Vikram S."/>
            <person name="Makhalanyane T.P."/>
        </authorList>
    </citation>
    <scope>NUCLEOTIDE SEQUENCE [LARGE SCALE GENOMIC DNA]</scope>
    <source>
        <strain evidence="4 5">BULT 1.1</strain>
    </source>
</reference>
<dbReference type="InterPro" id="IPR016040">
    <property type="entry name" value="NAD(P)-bd_dom"/>
</dbReference>
<accession>A0A2G3PGQ1</accession>